<name>A0A1Y5PCW7_9MYCO</name>
<organism evidence="1">
    <name type="scientific">uncultured Mycobacterium sp</name>
    <dbReference type="NCBI Taxonomy" id="171292"/>
    <lineage>
        <taxon>Bacteria</taxon>
        <taxon>Bacillati</taxon>
        <taxon>Actinomycetota</taxon>
        <taxon>Actinomycetes</taxon>
        <taxon>Mycobacteriales</taxon>
        <taxon>Mycobacteriaceae</taxon>
        <taxon>Mycobacterium</taxon>
        <taxon>environmental samples</taxon>
    </lineage>
</organism>
<evidence type="ECO:0000313" key="1">
    <source>
        <dbReference type="EMBL" id="SBS73758.1"/>
    </source>
</evidence>
<dbReference type="AlphaFoldDB" id="A0A1Y5PCW7"/>
<dbReference type="EMBL" id="FLQS01000010">
    <property type="protein sequence ID" value="SBS73758.1"/>
    <property type="molecule type" value="Genomic_DNA"/>
</dbReference>
<dbReference type="InterPro" id="IPR055850">
    <property type="entry name" value="DUF7427"/>
</dbReference>
<sequence>MRVGGLQQSDYGWLAVLGVVVVVELAGAQREQMLSHATVRYKATHPVLTTGVVLTTAAHLLGWLDPEIDPYHRTYDLLRFLRQKIHAATPTSRTTITGT</sequence>
<protein>
    <submittedName>
        <fullName evidence="1">Gp37 (Modular protein)</fullName>
    </submittedName>
</protein>
<accession>A0A1Y5PCW7</accession>
<dbReference type="Pfam" id="PF24202">
    <property type="entry name" value="DUF7427"/>
    <property type="match status" value="1"/>
</dbReference>
<gene>
    <name evidence="1" type="ORF">MHPYR_180038</name>
</gene>
<reference evidence="1" key="1">
    <citation type="submission" date="2016-03" db="EMBL/GenBank/DDBJ databases">
        <authorList>
            <person name="Ploux O."/>
        </authorList>
    </citation>
    <scope>NUCLEOTIDE SEQUENCE</scope>
    <source>
        <strain evidence="1">UC10</strain>
    </source>
</reference>
<proteinExistence type="predicted"/>